<dbReference type="Proteomes" id="UP000315759">
    <property type="component" value="Unassembled WGS sequence"/>
</dbReference>
<dbReference type="EMBL" id="VIFX01000051">
    <property type="protein sequence ID" value="TQR83141.1"/>
    <property type="molecule type" value="Genomic_DNA"/>
</dbReference>
<name>A0A544VT30_9MYCO</name>
<gene>
    <name evidence="1" type="ORF">D8S82_28535</name>
</gene>
<organism evidence="1 2">
    <name type="scientific">Mycolicibacterium hodleri</name>
    <dbReference type="NCBI Taxonomy" id="49897"/>
    <lineage>
        <taxon>Bacteria</taxon>
        <taxon>Bacillati</taxon>
        <taxon>Actinomycetota</taxon>
        <taxon>Actinomycetes</taxon>
        <taxon>Mycobacteriales</taxon>
        <taxon>Mycobacteriaceae</taxon>
        <taxon>Mycolicibacterium</taxon>
    </lineage>
</organism>
<accession>A0A544VT30</accession>
<comment type="caution">
    <text evidence="1">The sequence shown here is derived from an EMBL/GenBank/DDBJ whole genome shotgun (WGS) entry which is preliminary data.</text>
</comment>
<proteinExistence type="predicted"/>
<keyword evidence="2" id="KW-1185">Reference proteome</keyword>
<evidence type="ECO:0000313" key="2">
    <source>
        <dbReference type="Proteomes" id="UP000315759"/>
    </source>
</evidence>
<evidence type="ECO:0000313" key="1">
    <source>
        <dbReference type="EMBL" id="TQR83141.1"/>
    </source>
</evidence>
<dbReference type="AlphaFoldDB" id="A0A544VT30"/>
<reference evidence="1 2" key="1">
    <citation type="submission" date="2018-10" db="EMBL/GenBank/DDBJ databases">
        <title>Draft genome of Mycobacterium hodleri strain B.</title>
        <authorList>
            <person name="Amande T.J."/>
            <person name="Mcgenity T.J."/>
        </authorList>
    </citation>
    <scope>NUCLEOTIDE SEQUENCE [LARGE SCALE GENOMIC DNA]</scope>
    <source>
        <strain evidence="1 2">B</strain>
    </source>
</reference>
<sequence>MRRIADRIGRPVRVAVLGREGVGRGHVATALHRRGVAVSASHDGDVCVLVVAEAVKDEDLEMVRSSRRPVLAVLTKADLAGSGAGGPMAVARRRAVDVDRQVGVPAVPTVGLLAALESADLDDALVAALRHFVTEPPNLTSVDAFVDDPHPVERDVRVRLLARLDRFGIAHAVLALADGCDPDRLSTHLAGVGNVDEVMSALDAVAAPVRYRRLRGAILELHCLAAEFDDDALSELLVSDVTAMATMSAAVDVVTAAGLSVDCGDTAAAHLGRALAWRSYGRGPVNALHRQCSADIVRGSLRLLDGARKQRT</sequence>
<protein>
    <submittedName>
        <fullName evidence="1">Uncharacterized protein</fullName>
    </submittedName>
</protein>